<reference evidence="5" key="2">
    <citation type="journal article" date="2008" name="Genome Biol.">
        <title>Improved genome assembly and evidence-based global gene model set for the chordate Ciona intestinalis: new insight into intron and operon populations.</title>
        <authorList>
            <person name="Satou Y."/>
            <person name="Mineta K."/>
            <person name="Ogasawara M."/>
            <person name="Sasakura Y."/>
            <person name="Shoguchi E."/>
            <person name="Ueno K."/>
            <person name="Yamada L."/>
            <person name="Matsumoto J."/>
            <person name="Wasserscheid J."/>
            <person name="Dewar K."/>
            <person name="Wiley G.B."/>
            <person name="Macmil S.L."/>
            <person name="Roe B.A."/>
            <person name="Zeller R.W."/>
            <person name="Hastings K.E."/>
            <person name="Lemaire P."/>
            <person name="Lindquist E."/>
            <person name="Endo T."/>
            <person name="Hotta K."/>
            <person name="Inaba K."/>
        </authorList>
    </citation>
    <scope>NUCLEOTIDE SEQUENCE [LARGE SCALE GENOMIC DNA]</scope>
    <source>
        <strain evidence="5">wild type</strain>
    </source>
</reference>
<evidence type="ECO:0000259" key="4">
    <source>
        <dbReference type="Pfam" id="PF13793"/>
    </source>
</evidence>
<evidence type="ECO:0000313" key="6">
    <source>
        <dbReference type="Proteomes" id="UP000008144"/>
    </source>
</evidence>
<dbReference type="FunFam" id="3.40.50.2020:FF:000110">
    <property type="entry name" value="ribose-phosphate pyrophosphokinase 4"/>
    <property type="match status" value="1"/>
</dbReference>
<dbReference type="GO" id="GO:0004749">
    <property type="term" value="F:ribose phosphate diphosphokinase activity"/>
    <property type="evidence" value="ECO:0000318"/>
    <property type="project" value="GO_Central"/>
</dbReference>
<dbReference type="GeneTree" id="ENSGT00950000182803"/>
<dbReference type="SMART" id="SM01400">
    <property type="entry name" value="Pribosyltran_N"/>
    <property type="match status" value="1"/>
</dbReference>
<dbReference type="STRING" id="7719.ENSCINP00000033163"/>
<proteinExistence type="inferred from homology"/>
<dbReference type="GO" id="GO:0006015">
    <property type="term" value="P:5-phosphoribose 1-diphosphate biosynthetic process"/>
    <property type="evidence" value="ECO:0000318"/>
    <property type="project" value="GO_Central"/>
</dbReference>
<evidence type="ECO:0000259" key="3">
    <source>
        <dbReference type="Pfam" id="PF00156"/>
    </source>
</evidence>
<reference evidence="5" key="3">
    <citation type="submission" date="2025-08" db="UniProtKB">
        <authorList>
            <consortium name="Ensembl"/>
        </authorList>
    </citation>
    <scope>IDENTIFICATION</scope>
</reference>
<dbReference type="GO" id="GO:0002189">
    <property type="term" value="C:ribose phosphate diphosphokinase complex"/>
    <property type="evidence" value="ECO:0000318"/>
    <property type="project" value="GO_Central"/>
</dbReference>
<dbReference type="PANTHER" id="PTHR10210">
    <property type="entry name" value="RIBOSE-PHOSPHATE DIPHOSPHOKINASE FAMILY MEMBER"/>
    <property type="match status" value="1"/>
</dbReference>
<dbReference type="SUPFAM" id="SSF53271">
    <property type="entry name" value="PRTase-like"/>
    <property type="match status" value="2"/>
</dbReference>
<feature type="domain" description="Ribose-phosphate pyrophosphokinase N-terminal" evidence="4">
    <location>
        <begin position="13"/>
        <end position="127"/>
    </location>
</feature>
<dbReference type="CDD" id="cd06223">
    <property type="entry name" value="PRTases_typeI"/>
    <property type="match status" value="1"/>
</dbReference>
<evidence type="ECO:0000256" key="2">
    <source>
        <dbReference type="ARBA" id="ARBA00022727"/>
    </source>
</evidence>
<accession>A0A1W2WFW1</accession>
<dbReference type="AlphaFoldDB" id="H2XU29"/>
<dbReference type="Ensembl" id="ENSCINT00000037077.1">
    <property type="protein sequence ID" value="ENSCINP00000033163.1"/>
    <property type="gene ID" value="ENSCING00000025185.1"/>
</dbReference>
<gene>
    <name evidence="5" type="primary">LOC100179039</name>
</gene>
<dbReference type="FunFam" id="3.40.50.2020:FF:000078">
    <property type="entry name" value="ribose-phosphate pyrophosphokinase 4"/>
    <property type="match status" value="1"/>
</dbReference>
<reference evidence="5" key="4">
    <citation type="submission" date="2025-09" db="UniProtKB">
        <authorList>
            <consortium name="Ensembl"/>
        </authorList>
    </citation>
    <scope>IDENTIFICATION</scope>
</reference>
<sequence>MEKESNILLLCHASTLELGRKICSLKVENCPKIKLHEEVSWEKFPDGFPNLFIQDVDRCIGKHVVFLGSFHSPKVIFEQISLVYALPRSCVRSLTFILPYFPTGTMERIDTEGQVATASTMARMLSAIPLSAMGPAQIMIFDIHVLQERFFFTDNVLPRLQSALPRLLQELNKLKSENLNIKIAFPDEGAHKRFRDHFDGFAIIRCIKKRNGAKREVSIVDGSPNNCHIVIVDDLIMTGGTVNECALLMKKSGASSVSAYVTHAVFPADSWKDFLTENHQEGRAALDNFWITDSIPHAREISNHEPFKLLSLAESICRSLHKLILV</sequence>
<dbReference type="GO" id="GO:0006164">
    <property type="term" value="P:purine nucleotide biosynthetic process"/>
    <property type="evidence" value="ECO:0000318"/>
    <property type="project" value="GO_Central"/>
</dbReference>
<keyword evidence="6" id="KW-1185">Reference proteome</keyword>
<accession>H2XU29</accession>
<dbReference type="OMA" id="FENFWIT"/>
<dbReference type="PANTHER" id="PTHR10210:SF45">
    <property type="entry name" value="RIBOSE-PHOSPHATE PYROPHOSPHOKINASE 3, CHLOROPLASTIC"/>
    <property type="match status" value="1"/>
</dbReference>
<feature type="domain" description="Phosphoribosyltransferase" evidence="3">
    <location>
        <begin position="201"/>
        <end position="264"/>
    </location>
</feature>
<dbReference type="HOGENOM" id="CLU_048814_0_0_1"/>
<dbReference type="GO" id="GO:0005737">
    <property type="term" value="C:cytoplasm"/>
    <property type="evidence" value="ECO:0000318"/>
    <property type="project" value="GO_Central"/>
</dbReference>
<keyword evidence="2" id="KW-0545">Nucleotide biosynthesis</keyword>
<dbReference type="InterPro" id="IPR005946">
    <property type="entry name" value="Rib-P_diPkinase"/>
</dbReference>
<dbReference type="Pfam" id="PF00156">
    <property type="entry name" value="Pribosyltran"/>
    <property type="match status" value="1"/>
</dbReference>
<comment type="similarity">
    <text evidence="1">Belongs to the ribose-phosphate pyrophosphokinase family.</text>
</comment>
<dbReference type="InterPro" id="IPR029057">
    <property type="entry name" value="PRTase-like"/>
</dbReference>
<evidence type="ECO:0000256" key="1">
    <source>
        <dbReference type="ARBA" id="ARBA00006478"/>
    </source>
</evidence>
<dbReference type="GO" id="GO:0000287">
    <property type="term" value="F:magnesium ion binding"/>
    <property type="evidence" value="ECO:0007669"/>
    <property type="project" value="InterPro"/>
</dbReference>
<dbReference type="Gene3D" id="3.40.50.2020">
    <property type="match status" value="2"/>
</dbReference>
<dbReference type="GeneID" id="100179039"/>
<dbReference type="EMBL" id="EAAA01000834">
    <property type="status" value="NOT_ANNOTATED_CDS"/>
    <property type="molecule type" value="Genomic_DNA"/>
</dbReference>
<dbReference type="RefSeq" id="XP_002127878.1">
    <property type="nucleotide sequence ID" value="XM_002127842.4"/>
</dbReference>
<dbReference type="InterPro" id="IPR029099">
    <property type="entry name" value="Pribosyltran_N"/>
</dbReference>
<dbReference type="Pfam" id="PF13793">
    <property type="entry name" value="Pribosyltran_N"/>
    <property type="match status" value="1"/>
</dbReference>
<protein>
    <submittedName>
        <fullName evidence="5">Ribose-phosphate pyrophosphokinase 4</fullName>
    </submittedName>
</protein>
<dbReference type="Proteomes" id="UP000008144">
    <property type="component" value="Chromosome 11"/>
</dbReference>
<dbReference type="InterPro" id="IPR000836">
    <property type="entry name" value="PRTase_dom"/>
</dbReference>
<dbReference type="OrthoDB" id="10263753at2759"/>
<evidence type="ECO:0000313" key="5">
    <source>
        <dbReference type="Ensembl" id="ENSCINP00000033163.1"/>
    </source>
</evidence>
<reference evidence="6" key="1">
    <citation type="journal article" date="2002" name="Science">
        <title>The draft genome of Ciona intestinalis: insights into chordate and vertebrate origins.</title>
        <authorList>
            <person name="Dehal P."/>
            <person name="Satou Y."/>
            <person name="Campbell R.K."/>
            <person name="Chapman J."/>
            <person name="Degnan B."/>
            <person name="De Tomaso A."/>
            <person name="Davidson B."/>
            <person name="Di Gregorio A."/>
            <person name="Gelpke M."/>
            <person name="Goodstein D.M."/>
            <person name="Harafuji N."/>
            <person name="Hastings K.E."/>
            <person name="Ho I."/>
            <person name="Hotta K."/>
            <person name="Huang W."/>
            <person name="Kawashima T."/>
            <person name="Lemaire P."/>
            <person name="Martinez D."/>
            <person name="Meinertzhagen I.A."/>
            <person name="Necula S."/>
            <person name="Nonaka M."/>
            <person name="Putnam N."/>
            <person name="Rash S."/>
            <person name="Saiga H."/>
            <person name="Satake M."/>
            <person name="Terry A."/>
            <person name="Yamada L."/>
            <person name="Wang H.G."/>
            <person name="Awazu S."/>
            <person name="Azumi K."/>
            <person name="Boore J."/>
            <person name="Branno M."/>
            <person name="Chin-Bow S."/>
            <person name="DeSantis R."/>
            <person name="Doyle S."/>
            <person name="Francino P."/>
            <person name="Keys D.N."/>
            <person name="Haga S."/>
            <person name="Hayashi H."/>
            <person name="Hino K."/>
            <person name="Imai K.S."/>
            <person name="Inaba K."/>
            <person name="Kano S."/>
            <person name="Kobayashi K."/>
            <person name="Kobayashi M."/>
            <person name="Lee B.I."/>
            <person name="Makabe K.W."/>
            <person name="Manohar C."/>
            <person name="Matassi G."/>
            <person name="Medina M."/>
            <person name="Mochizuki Y."/>
            <person name="Mount S."/>
            <person name="Morishita T."/>
            <person name="Miura S."/>
            <person name="Nakayama A."/>
            <person name="Nishizaka S."/>
            <person name="Nomoto H."/>
            <person name="Ohta F."/>
            <person name="Oishi K."/>
            <person name="Rigoutsos I."/>
            <person name="Sano M."/>
            <person name="Sasaki A."/>
            <person name="Sasakura Y."/>
            <person name="Shoguchi E."/>
            <person name="Shin-i T."/>
            <person name="Spagnuolo A."/>
            <person name="Stainier D."/>
            <person name="Suzuki M.M."/>
            <person name="Tassy O."/>
            <person name="Takatori N."/>
            <person name="Tokuoka M."/>
            <person name="Yagi K."/>
            <person name="Yoshizaki F."/>
            <person name="Wada S."/>
            <person name="Zhang C."/>
            <person name="Hyatt P.D."/>
            <person name="Larimer F."/>
            <person name="Detter C."/>
            <person name="Doggett N."/>
            <person name="Glavina T."/>
            <person name="Hawkins T."/>
            <person name="Richardson P."/>
            <person name="Lucas S."/>
            <person name="Kohara Y."/>
            <person name="Levine M."/>
            <person name="Satoh N."/>
            <person name="Rokhsar D.S."/>
        </authorList>
    </citation>
    <scope>NUCLEOTIDE SEQUENCE [LARGE SCALE GENOMIC DNA]</scope>
</reference>
<dbReference type="InParanoid" id="H2XU29"/>
<organism evidence="5 6">
    <name type="scientific">Ciona intestinalis</name>
    <name type="common">Transparent sea squirt</name>
    <name type="synonym">Ascidia intestinalis</name>
    <dbReference type="NCBI Taxonomy" id="7719"/>
    <lineage>
        <taxon>Eukaryota</taxon>
        <taxon>Metazoa</taxon>
        <taxon>Chordata</taxon>
        <taxon>Tunicata</taxon>
        <taxon>Ascidiacea</taxon>
        <taxon>Phlebobranchia</taxon>
        <taxon>Cionidae</taxon>
        <taxon>Ciona</taxon>
    </lineage>
</organism>
<name>H2XU29_CIOIN</name>
<dbReference type="KEGG" id="cin:100179039"/>